<dbReference type="PANTHER" id="PTHR30461:SF2">
    <property type="entry name" value="SERINE RECOMBINASE PINE-RELATED"/>
    <property type="match status" value="1"/>
</dbReference>
<dbReference type="SUPFAM" id="SSF53041">
    <property type="entry name" value="Resolvase-like"/>
    <property type="match status" value="1"/>
</dbReference>
<dbReference type="Proteomes" id="UP001631987">
    <property type="component" value="Unassembled WGS sequence"/>
</dbReference>
<keyword evidence="1" id="KW-0238">DNA-binding</keyword>
<protein>
    <submittedName>
        <fullName evidence="5">Recombinase family protein</fullName>
    </submittedName>
</protein>
<evidence type="ECO:0000259" key="4">
    <source>
        <dbReference type="PROSITE" id="PS51736"/>
    </source>
</evidence>
<name>A0ABW9H9B6_9PSED</name>
<evidence type="ECO:0000256" key="2">
    <source>
        <dbReference type="ARBA" id="ARBA00023172"/>
    </source>
</evidence>
<dbReference type="PROSITE" id="PS51736">
    <property type="entry name" value="RECOMBINASES_3"/>
    <property type="match status" value="1"/>
</dbReference>
<sequence>MPMAISYIRFSTGKQAKGNSQERQKEAVNRWLKANPEYTPSDLSFADLGKSGYHGEHIKLGGGWSKLLIAVEAGHIQSGDVVLVEAMDRTGRLEPFDMLDIIRPVLKAGVAIITLDDGTKFDQESVKGSHMYLLVAKIQATHQYSDSLSDRIKKGYATRRKNAINGEGVKRHTAVWLTTDGKLKDDIAPHIKEVFNLYISGVGKHAIANRLRETGIPEFATTVGSTVGKWLNNKSAIGYWKSEKHNIDIPNVCEPVVTHEIFNQAKKRRDEAKTSPKTYTSKNFLVGLIKCGVCGANYSIHRKEGKPHNMRCLKHHLQRDAGCTNNETIPYAVIRYIYSLTAQHWLGKALQKTQLSINEKRKLEVEVEIAEVKASIDKIVDVIDIVPDNAELVGKLSLLNDKRKQLNDELEILSRTVDGDSDFHEVSLAESNLLLNDPVKLNSLLKMSGYALTVHPQKLITAAEELYPWLYVGVKRSGNNTVGYRIHYLGTETVISPDSPETPDWGLPTDNFNEKIRYMMRKEHKPISIGKPVDWIDLE</sequence>
<dbReference type="PANTHER" id="PTHR30461">
    <property type="entry name" value="DNA-INVERTASE FROM LAMBDOID PROPHAGE"/>
    <property type="match status" value="1"/>
</dbReference>
<dbReference type="InterPro" id="IPR006119">
    <property type="entry name" value="Resolv_N"/>
</dbReference>
<keyword evidence="2" id="KW-0233">DNA recombination</keyword>
<gene>
    <name evidence="5" type="ORF">ACKKH4_10270</name>
</gene>
<dbReference type="InterPro" id="IPR025827">
    <property type="entry name" value="Zn_ribbon_recom_dom"/>
</dbReference>
<dbReference type="Pfam" id="PF00239">
    <property type="entry name" value="Resolvase"/>
    <property type="match status" value="1"/>
</dbReference>
<dbReference type="Gene3D" id="3.40.50.1390">
    <property type="entry name" value="Resolvase, N-terminal catalytic domain"/>
    <property type="match status" value="1"/>
</dbReference>
<comment type="caution">
    <text evidence="5">The sequence shown here is derived from an EMBL/GenBank/DDBJ whole genome shotgun (WGS) entry which is preliminary data.</text>
</comment>
<dbReference type="Pfam" id="PF13408">
    <property type="entry name" value="Zn_ribbon_recom"/>
    <property type="match status" value="1"/>
</dbReference>
<dbReference type="Pfam" id="PF07508">
    <property type="entry name" value="Recombinase"/>
    <property type="match status" value="1"/>
</dbReference>
<dbReference type="CDD" id="cd00338">
    <property type="entry name" value="Ser_Recombinase"/>
    <property type="match status" value="1"/>
</dbReference>
<reference evidence="5 6" key="1">
    <citation type="submission" date="2024-12" db="EMBL/GenBank/DDBJ databases">
        <title>Pseudomonas species isolated from Lotus nodules promote plant growth.</title>
        <authorList>
            <person name="Yu Y.-H."/>
            <person name="Kurtenbach J."/>
            <person name="Crosbie D."/>
            <person name="Brachmann A."/>
            <person name="Marin M."/>
        </authorList>
    </citation>
    <scope>NUCLEOTIDE SEQUENCE [LARGE SCALE GENOMIC DNA]</scope>
    <source>
        <strain evidence="5 6">PLb12A</strain>
    </source>
</reference>
<feature type="coiled-coil region" evidence="3">
    <location>
        <begin position="389"/>
        <end position="416"/>
    </location>
</feature>
<feature type="domain" description="Resolvase/invertase-type recombinase catalytic" evidence="4">
    <location>
        <begin position="3"/>
        <end position="163"/>
    </location>
</feature>
<dbReference type="InterPro" id="IPR011109">
    <property type="entry name" value="DNA_bind_recombinase_dom"/>
</dbReference>
<dbReference type="RefSeq" id="WP_409078480.1">
    <property type="nucleotide sequence ID" value="NZ_CP178857.1"/>
</dbReference>
<dbReference type="Gene3D" id="3.90.1750.20">
    <property type="entry name" value="Putative Large Serine Recombinase, Chain B, Domain 2"/>
    <property type="match status" value="1"/>
</dbReference>
<evidence type="ECO:0000256" key="1">
    <source>
        <dbReference type="ARBA" id="ARBA00023125"/>
    </source>
</evidence>
<evidence type="ECO:0000256" key="3">
    <source>
        <dbReference type="SAM" id="Coils"/>
    </source>
</evidence>
<evidence type="ECO:0000313" key="6">
    <source>
        <dbReference type="Proteomes" id="UP001631987"/>
    </source>
</evidence>
<organism evidence="5 6">
    <name type="scientific">Pseudomonas monachiensis</name>
    <dbReference type="NCBI Taxonomy" id="3060212"/>
    <lineage>
        <taxon>Bacteria</taxon>
        <taxon>Pseudomonadati</taxon>
        <taxon>Pseudomonadota</taxon>
        <taxon>Gammaproteobacteria</taxon>
        <taxon>Pseudomonadales</taxon>
        <taxon>Pseudomonadaceae</taxon>
        <taxon>Pseudomonas</taxon>
    </lineage>
</organism>
<evidence type="ECO:0000313" key="5">
    <source>
        <dbReference type="EMBL" id="MFM9517630.1"/>
    </source>
</evidence>
<dbReference type="InterPro" id="IPR038109">
    <property type="entry name" value="DNA_bind_recomb_sf"/>
</dbReference>
<dbReference type="InterPro" id="IPR050639">
    <property type="entry name" value="SSR_resolvase"/>
</dbReference>
<proteinExistence type="predicted"/>
<dbReference type="EMBL" id="JBJVNW010000004">
    <property type="protein sequence ID" value="MFM9517630.1"/>
    <property type="molecule type" value="Genomic_DNA"/>
</dbReference>
<dbReference type="SMART" id="SM00857">
    <property type="entry name" value="Resolvase"/>
    <property type="match status" value="1"/>
</dbReference>
<dbReference type="InterPro" id="IPR036162">
    <property type="entry name" value="Resolvase-like_N_sf"/>
</dbReference>
<keyword evidence="6" id="KW-1185">Reference proteome</keyword>
<keyword evidence="3" id="KW-0175">Coiled coil</keyword>
<accession>A0ABW9H9B6</accession>